<dbReference type="GO" id="GO:0008270">
    <property type="term" value="F:zinc ion binding"/>
    <property type="evidence" value="ECO:0007669"/>
    <property type="project" value="InterPro"/>
</dbReference>
<comment type="subcellular location">
    <subcellularLocation>
        <location evidence="1">Nucleus</location>
    </subcellularLocation>
</comment>
<dbReference type="CDD" id="cd12148">
    <property type="entry name" value="fungal_TF_MHR"/>
    <property type="match status" value="1"/>
</dbReference>
<feature type="region of interest" description="Disordered" evidence="4">
    <location>
        <begin position="145"/>
        <end position="169"/>
    </location>
</feature>
<dbReference type="InterPro" id="IPR036864">
    <property type="entry name" value="Zn2-C6_fun-type_DNA-bd_sf"/>
</dbReference>
<feature type="region of interest" description="Disordered" evidence="4">
    <location>
        <begin position="194"/>
        <end position="219"/>
    </location>
</feature>
<dbReference type="GO" id="GO:0006351">
    <property type="term" value="P:DNA-templated transcription"/>
    <property type="evidence" value="ECO:0007669"/>
    <property type="project" value="InterPro"/>
</dbReference>
<protein>
    <recommendedName>
        <fullName evidence="5">Zn(2)-C6 fungal-type domain-containing protein</fullName>
    </recommendedName>
</protein>
<feature type="compositionally biased region" description="Acidic residues" evidence="4">
    <location>
        <begin position="196"/>
        <end position="205"/>
    </location>
</feature>
<feature type="compositionally biased region" description="Low complexity" evidence="4">
    <location>
        <begin position="750"/>
        <end position="766"/>
    </location>
</feature>
<dbReference type="GO" id="GO:0003677">
    <property type="term" value="F:DNA binding"/>
    <property type="evidence" value="ECO:0007669"/>
    <property type="project" value="InterPro"/>
</dbReference>
<dbReference type="CDD" id="cd00067">
    <property type="entry name" value="GAL4"/>
    <property type="match status" value="1"/>
</dbReference>
<dbReference type="Pfam" id="PF04082">
    <property type="entry name" value="Fungal_trans"/>
    <property type="match status" value="1"/>
</dbReference>
<evidence type="ECO:0000256" key="2">
    <source>
        <dbReference type="ARBA" id="ARBA00022723"/>
    </source>
</evidence>
<feature type="region of interest" description="Disordered" evidence="4">
    <location>
        <begin position="1"/>
        <end position="31"/>
    </location>
</feature>
<dbReference type="GO" id="GO:0005634">
    <property type="term" value="C:nucleus"/>
    <property type="evidence" value="ECO:0007669"/>
    <property type="project" value="UniProtKB-SubCell"/>
</dbReference>
<reference evidence="6 7" key="1">
    <citation type="submission" date="2015-09" db="EMBL/GenBank/DDBJ databases">
        <title>Host preference determinants of Valsa canker pathogens revealed by comparative genomics.</title>
        <authorList>
            <person name="Yin Z."/>
            <person name="Huang L."/>
        </authorList>
    </citation>
    <scope>NUCLEOTIDE SEQUENCE [LARGE SCALE GENOMIC DNA]</scope>
    <source>
        <strain evidence="6 7">03-1</strain>
    </source>
</reference>
<evidence type="ECO:0000259" key="5">
    <source>
        <dbReference type="PROSITE" id="PS50048"/>
    </source>
</evidence>
<feature type="region of interest" description="Disordered" evidence="4">
    <location>
        <begin position="720"/>
        <end position="804"/>
    </location>
</feature>
<feature type="compositionally biased region" description="Gly residues" evidence="4">
    <location>
        <begin position="727"/>
        <end position="749"/>
    </location>
</feature>
<dbReference type="InterPro" id="IPR050613">
    <property type="entry name" value="Sec_Metabolite_Reg"/>
</dbReference>
<evidence type="ECO:0000313" key="7">
    <source>
        <dbReference type="Proteomes" id="UP000283895"/>
    </source>
</evidence>
<feature type="domain" description="Zn(2)-C6 fungal-type" evidence="5">
    <location>
        <begin position="40"/>
        <end position="69"/>
    </location>
</feature>
<dbReference type="PANTHER" id="PTHR31001">
    <property type="entry name" value="UNCHARACTERIZED TRANSCRIPTIONAL REGULATORY PROTEIN"/>
    <property type="match status" value="1"/>
</dbReference>
<gene>
    <name evidence="6" type="ORF">VMCG_03388</name>
</gene>
<organism evidence="6 7">
    <name type="scientific">Cytospora schulzeri</name>
    <dbReference type="NCBI Taxonomy" id="448051"/>
    <lineage>
        <taxon>Eukaryota</taxon>
        <taxon>Fungi</taxon>
        <taxon>Dikarya</taxon>
        <taxon>Ascomycota</taxon>
        <taxon>Pezizomycotina</taxon>
        <taxon>Sordariomycetes</taxon>
        <taxon>Sordariomycetidae</taxon>
        <taxon>Diaporthales</taxon>
        <taxon>Cytosporaceae</taxon>
        <taxon>Cytospora</taxon>
    </lineage>
</organism>
<sequence>MSPSSSSSISTPAAAAAATRQTNNPQAGTDGGPVALHALSCVNCRQRKVKCNKTYPCPHCVKGGLECVFPTRKKDRAPRRNHNRELLTRLAKLEAIVGQVDQNLPGASARAVTVPPQSGLSSISSAVPEAIDSSVAAAQPTITPAAFKAEHRNPQKRCPAAQPVSRDDPAAKYVSGEFWANLSSEVEGIKAALEQPSDDEDDSDGHDETSPESVAQGHRLQSTSANYYVTSPAMFGNAQAASAGEGLVHPAPEKMRRLCETYFRNVDPLIKILHKPTVEEAFYRFMSSPVDNPLGRETEALFFAMYFAAVTSLQPEMCKALLGEDRGLLVVQFRQAAEYALARADYLNSTSLETLQAFTLYSTCLRNHAESRASWAMLALVLRLCQALGIHRDSDGLAFPPYEAEMRRRLWSQIIVLDVRAATDRGTEPMVRQEEYNTLPPTNLNDADFGPQTTVPLAQLARKGTTDVTFSLCTYECSTLFLHIHGPRSRFSKAAHEMKTTTTNTNTNTNTTTYTTAPKSLVHPQMSEEDLVQRIKRLEAQFTTPTPPPPHLHYQSALAISVIRIASLTYWLSIQYPWQVRQPLIKPRVSREHMLQTAVSIMELKTFGPASTTPTITFSSSTSSSSVPSAVARGIDPAEYTERFVWWQDGYTQWHALAVALAELCVQTEGRLVERAWAVVDRVAPVFGDQVADARKGALWRPIRKLLRKARERRAEAQMRRLRIDGGGEGGGGGGGRGGQGVAGAGAGQGPAQAQQTSQNQQQHQQQRTRGSAVNSQPPPLPLTPSIPPEPTARPPPNPATEVGPTGFPLAQDLGEVPDMRGGTWIAAKTNPMSTASTTTTMTPPTFISVNDHNNQWAIDFGDLGTAMVDDGSAGGTQDLDMMDWSHWNEFVNDANVGFDDNHTSPSSEGI</sequence>
<accession>A0A423WWB6</accession>
<name>A0A423WWB6_9PEZI</name>
<dbReference type="AlphaFoldDB" id="A0A423WWB6"/>
<dbReference type="OrthoDB" id="435881at2759"/>
<dbReference type="InterPro" id="IPR007219">
    <property type="entry name" value="XnlR_reg_dom"/>
</dbReference>
<keyword evidence="3" id="KW-0539">Nucleus</keyword>
<comment type="caution">
    <text evidence="6">The sequence shown here is derived from an EMBL/GenBank/DDBJ whole genome shotgun (WGS) entry which is preliminary data.</text>
</comment>
<dbReference type="InterPro" id="IPR001138">
    <property type="entry name" value="Zn2Cys6_DnaBD"/>
</dbReference>
<evidence type="ECO:0000256" key="4">
    <source>
        <dbReference type="SAM" id="MobiDB-lite"/>
    </source>
</evidence>
<feature type="compositionally biased region" description="Pro residues" evidence="4">
    <location>
        <begin position="777"/>
        <end position="799"/>
    </location>
</feature>
<dbReference type="STRING" id="356882.A0A423WWB6"/>
<keyword evidence="7" id="KW-1185">Reference proteome</keyword>
<keyword evidence="2" id="KW-0479">Metal-binding</keyword>
<dbReference type="PROSITE" id="PS00463">
    <property type="entry name" value="ZN2_CY6_FUNGAL_1"/>
    <property type="match status" value="1"/>
</dbReference>
<feature type="compositionally biased region" description="Low complexity" evidence="4">
    <location>
        <begin position="1"/>
        <end position="19"/>
    </location>
</feature>
<evidence type="ECO:0000256" key="1">
    <source>
        <dbReference type="ARBA" id="ARBA00004123"/>
    </source>
</evidence>
<dbReference type="PROSITE" id="PS50048">
    <property type="entry name" value="ZN2_CY6_FUNGAL_2"/>
    <property type="match status" value="1"/>
</dbReference>
<dbReference type="Proteomes" id="UP000283895">
    <property type="component" value="Unassembled WGS sequence"/>
</dbReference>
<evidence type="ECO:0000256" key="3">
    <source>
        <dbReference type="ARBA" id="ARBA00023242"/>
    </source>
</evidence>
<dbReference type="SUPFAM" id="SSF57701">
    <property type="entry name" value="Zn2/Cys6 DNA-binding domain"/>
    <property type="match status" value="1"/>
</dbReference>
<proteinExistence type="predicted"/>
<dbReference type="GO" id="GO:0000981">
    <property type="term" value="F:DNA-binding transcription factor activity, RNA polymerase II-specific"/>
    <property type="evidence" value="ECO:0007669"/>
    <property type="project" value="InterPro"/>
</dbReference>
<dbReference type="PANTHER" id="PTHR31001:SF50">
    <property type="entry name" value="ZN(II)2CYS6 TRANSCRIPTION FACTOR (EUROFUNG)"/>
    <property type="match status" value="1"/>
</dbReference>
<dbReference type="SMART" id="SM00066">
    <property type="entry name" value="GAL4"/>
    <property type="match status" value="1"/>
</dbReference>
<evidence type="ECO:0000313" key="6">
    <source>
        <dbReference type="EMBL" id="ROW07771.1"/>
    </source>
</evidence>
<dbReference type="Gene3D" id="4.10.240.10">
    <property type="entry name" value="Zn(2)-C6 fungal-type DNA-binding domain"/>
    <property type="match status" value="1"/>
</dbReference>
<dbReference type="SMART" id="SM00906">
    <property type="entry name" value="Fungal_trans"/>
    <property type="match status" value="1"/>
</dbReference>
<dbReference type="Pfam" id="PF00172">
    <property type="entry name" value="Zn_clus"/>
    <property type="match status" value="1"/>
</dbReference>
<dbReference type="EMBL" id="LKEA01000007">
    <property type="protein sequence ID" value="ROW07771.1"/>
    <property type="molecule type" value="Genomic_DNA"/>
</dbReference>